<keyword evidence="5" id="KW-0479">Metal-binding</keyword>
<keyword evidence="7" id="KW-0411">Iron-sulfur</keyword>
<protein>
    <submittedName>
        <fullName evidence="10">Uncharacterized protein</fullName>
    </submittedName>
</protein>
<dbReference type="InterPro" id="IPR023404">
    <property type="entry name" value="rSAM_horseshoe"/>
</dbReference>
<organism evidence="10">
    <name type="scientific">marine sediment metagenome</name>
    <dbReference type="NCBI Taxonomy" id="412755"/>
    <lineage>
        <taxon>unclassified sequences</taxon>
        <taxon>metagenomes</taxon>
        <taxon>ecological metagenomes</taxon>
    </lineage>
</organism>
<comment type="cofactor">
    <cofactor evidence="1">
        <name>[4Fe-4S] cluster</name>
        <dbReference type="ChEBI" id="CHEBI:49883"/>
    </cofactor>
</comment>
<dbReference type="CDD" id="cd02068">
    <property type="entry name" value="radical_SAM_B12_BD"/>
    <property type="match status" value="1"/>
</dbReference>
<feature type="domain" description="B12-binding" evidence="8">
    <location>
        <begin position="11"/>
        <end position="138"/>
    </location>
</feature>
<keyword evidence="4" id="KW-0949">S-adenosyl-L-methionine</keyword>
<dbReference type="GO" id="GO:0051539">
    <property type="term" value="F:4 iron, 4 sulfur cluster binding"/>
    <property type="evidence" value="ECO:0007669"/>
    <property type="project" value="UniProtKB-KW"/>
</dbReference>
<reference evidence="10" key="1">
    <citation type="journal article" date="2015" name="Nature">
        <title>Complex archaea that bridge the gap between prokaryotes and eukaryotes.</title>
        <authorList>
            <person name="Spang A."/>
            <person name="Saw J.H."/>
            <person name="Jorgensen S.L."/>
            <person name="Zaremba-Niedzwiedzka K."/>
            <person name="Martijn J."/>
            <person name="Lind A.E."/>
            <person name="van Eijk R."/>
            <person name="Schleper C."/>
            <person name="Guy L."/>
            <person name="Ettema T.J."/>
        </authorList>
    </citation>
    <scope>NUCLEOTIDE SEQUENCE</scope>
</reference>
<dbReference type="SUPFAM" id="SSF102114">
    <property type="entry name" value="Radical SAM enzymes"/>
    <property type="match status" value="1"/>
</dbReference>
<dbReference type="PROSITE" id="PS51918">
    <property type="entry name" value="RADICAL_SAM"/>
    <property type="match status" value="1"/>
</dbReference>
<dbReference type="InterPro" id="IPR034466">
    <property type="entry name" value="Methyltransferase_Class_B"/>
</dbReference>
<dbReference type="GO" id="GO:0005829">
    <property type="term" value="C:cytosol"/>
    <property type="evidence" value="ECO:0007669"/>
    <property type="project" value="TreeGrafter"/>
</dbReference>
<name>A0A0F9W1E8_9ZZZZ</name>
<keyword evidence="2" id="KW-0489">Methyltransferase</keyword>
<dbReference type="SFLD" id="SFLDG01123">
    <property type="entry name" value="methyltransferase_(Class_B)"/>
    <property type="match status" value="1"/>
</dbReference>
<dbReference type="Gene3D" id="3.80.30.20">
    <property type="entry name" value="tm_1862 like domain"/>
    <property type="match status" value="1"/>
</dbReference>
<dbReference type="InterPro" id="IPR007197">
    <property type="entry name" value="rSAM"/>
</dbReference>
<dbReference type="EMBL" id="LAZR01000003">
    <property type="protein sequence ID" value="KKO11141.1"/>
    <property type="molecule type" value="Genomic_DNA"/>
</dbReference>
<dbReference type="SFLD" id="SFLDG01082">
    <property type="entry name" value="B12-binding_domain_containing"/>
    <property type="match status" value="1"/>
</dbReference>
<dbReference type="Gene3D" id="3.40.50.280">
    <property type="entry name" value="Cobalamin-binding domain"/>
    <property type="match status" value="1"/>
</dbReference>
<dbReference type="InterPro" id="IPR006158">
    <property type="entry name" value="Cobalamin-bd"/>
</dbReference>
<keyword evidence="3" id="KW-0808">Transferase</keyword>
<feature type="domain" description="Radical SAM core" evidence="9">
    <location>
        <begin position="185"/>
        <end position="401"/>
    </location>
</feature>
<proteinExistence type="predicted"/>
<dbReference type="Pfam" id="PF04055">
    <property type="entry name" value="Radical_SAM"/>
    <property type="match status" value="1"/>
</dbReference>
<evidence type="ECO:0000256" key="7">
    <source>
        <dbReference type="ARBA" id="ARBA00023014"/>
    </source>
</evidence>
<dbReference type="CDD" id="cd01335">
    <property type="entry name" value="Radical_SAM"/>
    <property type="match status" value="1"/>
</dbReference>
<evidence type="ECO:0000256" key="4">
    <source>
        <dbReference type="ARBA" id="ARBA00022691"/>
    </source>
</evidence>
<dbReference type="GO" id="GO:0031419">
    <property type="term" value="F:cobalamin binding"/>
    <property type="evidence" value="ECO:0007669"/>
    <property type="project" value="InterPro"/>
</dbReference>
<evidence type="ECO:0000256" key="1">
    <source>
        <dbReference type="ARBA" id="ARBA00001966"/>
    </source>
</evidence>
<dbReference type="GO" id="GO:0003824">
    <property type="term" value="F:catalytic activity"/>
    <property type="evidence" value="ECO:0007669"/>
    <property type="project" value="InterPro"/>
</dbReference>
<dbReference type="InterPro" id="IPR051198">
    <property type="entry name" value="BchE-like"/>
</dbReference>
<dbReference type="PANTHER" id="PTHR43409">
    <property type="entry name" value="ANAEROBIC MAGNESIUM-PROTOPORPHYRIN IX MONOMETHYL ESTER CYCLASE-RELATED"/>
    <property type="match status" value="1"/>
</dbReference>
<evidence type="ECO:0000256" key="6">
    <source>
        <dbReference type="ARBA" id="ARBA00023004"/>
    </source>
</evidence>
<dbReference type="Pfam" id="PF02310">
    <property type="entry name" value="B12-binding"/>
    <property type="match status" value="1"/>
</dbReference>
<accession>A0A0F9W1E8</accession>
<dbReference type="PANTHER" id="PTHR43409:SF7">
    <property type="entry name" value="BLL1977 PROTEIN"/>
    <property type="match status" value="1"/>
</dbReference>
<dbReference type="SMART" id="SM00729">
    <property type="entry name" value="Elp3"/>
    <property type="match status" value="1"/>
</dbReference>
<comment type="caution">
    <text evidence="10">The sequence shown here is derived from an EMBL/GenBank/DDBJ whole genome shotgun (WGS) entry which is preliminary data.</text>
</comment>
<evidence type="ECO:0000259" key="9">
    <source>
        <dbReference type="PROSITE" id="PS51918"/>
    </source>
</evidence>
<dbReference type="AlphaFoldDB" id="A0A0F9W1E8"/>
<evidence type="ECO:0000256" key="5">
    <source>
        <dbReference type="ARBA" id="ARBA00022723"/>
    </source>
</evidence>
<evidence type="ECO:0000259" key="8">
    <source>
        <dbReference type="PROSITE" id="PS51332"/>
    </source>
</evidence>
<evidence type="ECO:0000256" key="2">
    <source>
        <dbReference type="ARBA" id="ARBA00022603"/>
    </source>
</evidence>
<keyword evidence="6" id="KW-0408">Iron</keyword>
<evidence type="ECO:0000256" key="3">
    <source>
        <dbReference type="ARBA" id="ARBA00022679"/>
    </source>
</evidence>
<gene>
    <name evidence="10" type="ORF">LCGC14_0016170</name>
</gene>
<dbReference type="GO" id="GO:0046872">
    <property type="term" value="F:metal ion binding"/>
    <property type="evidence" value="ECO:0007669"/>
    <property type="project" value="UniProtKB-KW"/>
</dbReference>
<dbReference type="InterPro" id="IPR006638">
    <property type="entry name" value="Elp3/MiaA/NifB-like_rSAM"/>
</dbReference>
<evidence type="ECO:0000313" key="10">
    <source>
        <dbReference type="EMBL" id="KKO11141.1"/>
    </source>
</evidence>
<dbReference type="SFLD" id="SFLDS00029">
    <property type="entry name" value="Radical_SAM"/>
    <property type="match status" value="1"/>
</dbReference>
<dbReference type="PROSITE" id="PS51332">
    <property type="entry name" value="B12_BINDING"/>
    <property type="match status" value="1"/>
</dbReference>
<sequence>MKILLIHPPCGPRTMGVRYIARLEPLGLEMIGAAVSAEHDVRLVDMLVRPSDLVRTLKRFTPDVAGVTSEAVRSQQAVEALRTVRKYAPDCLTVAGGYHPTTFPDAFCDPAVDLCVLGEGVETFAEICGARKAGATSFDHIAGLMIRTSGGMTPTEPRPLPTTLDNQSFPDRSLTARYRKHYFYVTEPSAAAMRLSFGCHHSCSFCTSPLYSHSRYVGRDPELIFKEICSIAEPFIYFGDNGSFHEADRMSALAHMLIDRGVKKRYLSYVRTDTIVGNPELFELWARAGMTFAMIGLEAFDDDALDGFNKGTSSSINEQAVRFLEEIGMSILAGFLVEPTAGPADFERLDAYIKAHPSILHAELTPLTPFPGTRYHQQHGHNVIARDWDLYDMQHFVVTTDLPAKKLYRMMLRSYTKVVLSVIRREKLWLPFLGIRTRKLRLLRGLLASRAALRRAHTHVQLN</sequence>
<dbReference type="InterPro" id="IPR058240">
    <property type="entry name" value="rSAM_sf"/>
</dbReference>